<keyword evidence="12" id="KW-1185">Reference proteome</keyword>
<dbReference type="PANTHER" id="PTHR21060">
    <property type="entry name" value="ACETATE KINASE"/>
    <property type="match status" value="1"/>
</dbReference>
<dbReference type="GO" id="GO:0005524">
    <property type="term" value="F:ATP binding"/>
    <property type="evidence" value="ECO:0007669"/>
    <property type="project" value="UniProtKB-KW"/>
</dbReference>
<dbReference type="AlphaFoldDB" id="D1B974"/>
<dbReference type="KEGG" id="tai:Taci_0591"/>
<dbReference type="PIRSF" id="PIRSF036458">
    <property type="entry name" value="Butyrate_kin"/>
    <property type="match status" value="1"/>
</dbReference>
<evidence type="ECO:0000256" key="4">
    <source>
        <dbReference type="ARBA" id="ARBA00022679"/>
    </source>
</evidence>
<dbReference type="HOGENOM" id="CLU_048716_0_0_0"/>
<comment type="similarity">
    <text evidence="2 9 10">Belongs to the acetokinase family.</text>
</comment>
<dbReference type="EC" id="2.7.2.7" evidence="9"/>
<dbReference type="STRING" id="525903.Taci_0591"/>
<dbReference type="InterPro" id="IPR011245">
    <property type="entry name" value="Butyrate_kin"/>
</dbReference>
<keyword evidence="7 9" id="KW-0067">ATP-binding</keyword>
<dbReference type="Proteomes" id="UP000002030">
    <property type="component" value="Chromosome"/>
</dbReference>
<reference evidence="11 12" key="1">
    <citation type="journal article" date="2009" name="Stand. Genomic Sci.">
        <title>Complete genome sequence of Thermanaerovibrio acidaminovorans type strain (Su883).</title>
        <authorList>
            <person name="Chovatia M."/>
            <person name="Sikorski J."/>
            <person name="Schroder M."/>
            <person name="Lapidus A."/>
            <person name="Nolan M."/>
            <person name="Tice H."/>
            <person name="Glavina Del Rio T."/>
            <person name="Copeland A."/>
            <person name="Cheng J.F."/>
            <person name="Lucas S."/>
            <person name="Chen F."/>
            <person name="Bruce D."/>
            <person name="Goodwin L."/>
            <person name="Pitluck S."/>
            <person name="Ivanova N."/>
            <person name="Mavromatis K."/>
            <person name="Ovchinnikova G."/>
            <person name="Pati A."/>
            <person name="Chen A."/>
            <person name="Palaniappan K."/>
            <person name="Land M."/>
            <person name="Hauser L."/>
            <person name="Chang Y.J."/>
            <person name="Jeffries C.D."/>
            <person name="Chain P."/>
            <person name="Saunders E."/>
            <person name="Detter J.C."/>
            <person name="Brettin T."/>
            <person name="Rohde M."/>
            <person name="Goker M."/>
            <person name="Spring S."/>
            <person name="Bristow J."/>
            <person name="Markowitz V."/>
            <person name="Hugenholtz P."/>
            <person name="Kyrpides N.C."/>
            <person name="Klenk H.P."/>
            <person name="Eisen J.A."/>
        </authorList>
    </citation>
    <scope>NUCLEOTIDE SEQUENCE [LARGE SCALE GENOMIC DNA]</scope>
    <source>
        <strain evidence="12">ATCC 49978 / DSM 6589 / Su883</strain>
    </source>
</reference>
<accession>D1B974</accession>
<dbReference type="Pfam" id="PF00871">
    <property type="entry name" value="Acetate_kinase"/>
    <property type="match status" value="1"/>
</dbReference>
<keyword evidence="4 9" id="KW-0808">Transferase</keyword>
<keyword evidence="5 9" id="KW-0547">Nucleotide-binding</keyword>
<dbReference type="CDD" id="cd24011">
    <property type="entry name" value="ASKHA_NBD_BK"/>
    <property type="match status" value="1"/>
</dbReference>
<name>D1B974_THEAS</name>
<dbReference type="NCBIfam" id="TIGR02707">
    <property type="entry name" value="butyr_kinase"/>
    <property type="match status" value="1"/>
</dbReference>
<dbReference type="RefSeq" id="WP_012869343.1">
    <property type="nucleotide sequence ID" value="NC_013522.1"/>
</dbReference>
<evidence type="ECO:0000256" key="1">
    <source>
        <dbReference type="ARBA" id="ARBA00004496"/>
    </source>
</evidence>
<evidence type="ECO:0000256" key="10">
    <source>
        <dbReference type="RuleBase" id="RU003835"/>
    </source>
</evidence>
<keyword evidence="3 9" id="KW-0963">Cytoplasm</keyword>
<evidence type="ECO:0000313" key="12">
    <source>
        <dbReference type="Proteomes" id="UP000002030"/>
    </source>
</evidence>
<dbReference type="eggNOG" id="COG3426">
    <property type="taxonomic scope" value="Bacteria"/>
</dbReference>
<dbReference type="PATRIC" id="fig|525903.6.peg.597"/>
<sequence length="362" mass="39696">MKILVINPGSSSTKVALFEDRDRISQENLSHPAEELDRYETLMDQRELRERAIMDFLATNRVSLDQLDAIAARGGILPPLESGTYLANQAMEDFLLHHARVQHASNLAAVIGLDMARKASKPIPVYVTDPVSVDEMDPVARISGIKDLERKCLSHISNMRVVGIKVAEEELKRPFNETNMVIAHLGGGISVAPFERGRMFDVNNANDEGPFSVERSGELPVGDVVKVAYSGQYTKDQLKKTFVGKGGLVAYLGTNDLREAFKMAQEDPKALEVIEAMAYQIAQEIGAMCVALKGRVDCIVITGGMAHSDRFVQMIQSRVGRFARVFTVPGEMEMEALAYGALRVMTGQEAAKEFTFSAGGSN</sequence>
<evidence type="ECO:0000256" key="8">
    <source>
        <dbReference type="ARBA" id="ARBA00048596"/>
    </source>
</evidence>
<dbReference type="NCBIfam" id="NF002834">
    <property type="entry name" value="PRK03011.1-5"/>
    <property type="match status" value="1"/>
</dbReference>
<dbReference type="GO" id="GO:0008776">
    <property type="term" value="F:acetate kinase activity"/>
    <property type="evidence" value="ECO:0007669"/>
    <property type="project" value="TreeGrafter"/>
</dbReference>
<keyword evidence="6 9" id="KW-0418">Kinase</keyword>
<evidence type="ECO:0000256" key="2">
    <source>
        <dbReference type="ARBA" id="ARBA00008748"/>
    </source>
</evidence>
<dbReference type="PRINTS" id="PR00471">
    <property type="entry name" value="ACETATEKNASE"/>
</dbReference>
<evidence type="ECO:0000256" key="5">
    <source>
        <dbReference type="ARBA" id="ARBA00022741"/>
    </source>
</evidence>
<organism evidence="11 12">
    <name type="scientific">Thermanaerovibrio acidaminovorans (strain ATCC 49978 / DSM 6589 / Su883)</name>
    <name type="common">Selenomonas acidaminovorans</name>
    <dbReference type="NCBI Taxonomy" id="525903"/>
    <lineage>
        <taxon>Bacteria</taxon>
        <taxon>Thermotogati</taxon>
        <taxon>Synergistota</taxon>
        <taxon>Synergistia</taxon>
        <taxon>Synergistales</taxon>
        <taxon>Synergistaceae</taxon>
        <taxon>Thermanaerovibrio</taxon>
    </lineage>
</organism>
<dbReference type="GO" id="GO:0005737">
    <property type="term" value="C:cytoplasm"/>
    <property type="evidence" value="ECO:0007669"/>
    <property type="project" value="UniProtKB-SubCell"/>
</dbReference>
<dbReference type="EnsemblBacteria" id="ACZ18827">
    <property type="protein sequence ID" value="ACZ18827"/>
    <property type="gene ID" value="Taci_0591"/>
</dbReference>
<dbReference type="HAMAP" id="MF_00542">
    <property type="entry name" value="Butyrate_kinase"/>
    <property type="match status" value="1"/>
</dbReference>
<evidence type="ECO:0000256" key="9">
    <source>
        <dbReference type="HAMAP-Rule" id="MF_00542"/>
    </source>
</evidence>
<evidence type="ECO:0000313" key="11">
    <source>
        <dbReference type="EMBL" id="ACZ18827.1"/>
    </source>
</evidence>
<dbReference type="InterPro" id="IPR043129">
    <property type="entry name" value="ATPase_NBD"/>
</dbReference>
<dbReference type="PANTHER" id="PTHR21060:SF20">
    <property type="entry name" value="BUTYRATE KINASE 1-RELATED"/>
    <property type="match status" value="1"/>
</dbReference>
<evidence type="ECO:0000256" key="7">
    <source>
        <dbReference type="ARBA" id="ARBA00022840"/>
    </source>
</evidence>
<evidence type="ECO:0000256" key="3">
    <source>
        <dbReference type="ARBA" id="ARBA00022490"/>
    </source>
</evidence>
<comment type="subcellular location">
    <subcellularLocation>
        <location evidence="1 9">Cytoplasm</location>
    </subcellularLocation>
</comment>
<dbReference type="InterPro" id="IPR023865">
    <property type="entry name" value="Aliphatic_acid_kinase_CS"/>
</dbReference>
<proteinExistence type="inferred from homology"/>
<gene>
    <name evidence="9" type="primary">buk</name>
    <name evidence="11" type="ordered locus">Taci_0591</name>
</gene>
<dbReference type="Gene3D" id="3.30.420.40">
    <property type="match status" value="2"/>
</dbReference>
<dbReference type="OrthoDB" id="9771859at2"/>
<dbReference type="SUPFAM" id="SSF53067">
    <property type="entry name" value="Actin-like ATPase domain"/>
    <property type="match status" value="2"/>
</dbReference>
<dbReference type="GO" id="GO:0006083">
    <property type="term" value="P:acetate metabolic process"/>
    <property type="evidence" value="ECO:0007669"/>
    <property type="project" value="TreeGrafter"/>
</dbReference>
<dbReference type="PROSITE" id="PS01075">
    <property type="entry name" value="ACETATE_KINASE_1"/>
    <property type="match status" value="1"/>
</dbReference>
<dbReference type="GO" id="GO:0047761">
    <property type="term" value="F:butyrate kinase activity"/>
    <property type="evidence" value="ECO:0007669"/>
    <property type="project" value="UniProtKB-UniRule"/>
</dbReference>
<dbReference type="InterPro" id="IPR000890">
    <property type="entry name" value="Aliphatic_acid_kin_short-chain"/>
</dbReference>
<evidence type="ECO:0000256" key="6">
    <source>
        <dbReference type="ARBA" id="ARBA00022777"/>
    </source>
</evidence>
<comment type="catalytic activity">
    <reaction evidence="8 9">
        <text>butanoate + ATP = butanoyl phosphate + ADP</text>
        <dbReference type="Rhea" id="RHEA:13585"/>
        <dbReference type="ChEBI" id="CHEBI:17968"/>
        <dbReference type="ChEBI" id="CHEBI:30616"/>
        <dbReference type="ChEBI" id="CHEBI:58079"/>
        <dbReference type="ChEBI" id="CHEBI:456216"/>
        <dbReference type="EC" id="2.7.2.7"/>
    </reaction>
</comment>
<dbReference type="EMBL" id="CP001818">
    <property type="protein sequence ID" value="ACZ18827.1"/>
    <property type="molecule type" value="Genomic_DNA"/>
</dbReference>
<protein>
    <recommendedName>
        <fullName evidence="9">Probable butyrate kinase</fullName>
        <shortName evidence="9">BK</shortName>
        <ecNumber evidence="9">2.7.2.7</ecNumber>
    </recommendedName>
    <alternativeName>
        <fullName evidence="9">Branched-chain carboxylic acid kinase</fullName>
    </alternativeName>
</protein>